<organism evidence="1 2">
    <name type="scientific">Colletotrichum higginsianum (strain IMI 349063)</name>
    <name type="common">Crucifer anthracnose fungus</name>
    <dbReference type="NCBI Taxonomy" id="759273"/>
    <lineage>
        <taxon>Eukaryota</taxon>
        <taxon>Fungi</taxon>
        <taxon>Dikarya</taxon>
        <taxon>Ascomycota</taxon>
        <taxon>Pezizomycotina</taxon>
        <taxon>Sordariomycetes</taxon>
        <taxon>Hypocreomycetidae</taxon>
        <taxon>Glomerellales</taxon>
        <taxon>Glomerellaceae</taxon>
        <taxon>Colletotrichum</taxon>
        <taxon>Colletotrichum destructivum species complex</taxon>
    </lineage>
</organism>
<protein>
    <submittedName>
        <fullName evidence="1">Uncharacterized protein</fullName>
    </submittedName>
</protein>
<dbReference type="AlphaFoldDB" id="H1W3X9"/>
<accession>H1W3X9</accession>
<dbReference type="Proteomes" id="UP000007174">
    <property type="component" value="Unassembled WGS sequence"/>
</dbReference>
<feature type="non-terminal residue" evidence="1">
    <location>
        <position position="1"/>
    </location>
</feature>
<evidence type="ECO:0000313" key="2">
    <source>
        <dbReference type="Proteomes" id="UP000007174"/>
    </source>
</evidence>
<sequence>VALYRTGWQWARLWAGQVVQSKRLFSPGSKKRTIRGRGSEDELSVSKQIRIWHVKQIPLVGGGGRRITTRKVRCQMRRRGVVRMTIVGETCSLASFASPTRKRIDVRRPVARG</sequence>
<dbReference type="EMBL" id="CACQ02009457">
    <property type="protein sequence ID" value="CCF47192.1"/>
    <property type="molecule type" value="Genomic_DNA"/>
</dbReference>
<reference evidence="2" key="1">
    <citation type="journal article" date="2012" name="Nat. Genet.">
        <title>Lifestyle transitions in plant pathogenic Colletotrichum fungi deciphered by genome and transcriptome analyses.</title>
        <authorList>
            <person name="O'Connell R.J."/>
            <person name="Thon M.R."/>
            <person name="Hacquard S."/>
            <person name="Amyotte S.G."/>
            <person name="Kleemann J."/>
            <person name="Torres M.F."/>
            <person name="Damm U."/>
            <person name="Buiate E.A."/>
            <person name="Epstein L."/>
            <person name="Alkan N."/>
            <person name="Altmueller J."/>
            <person name="Alvarado-Balderrama L."/>
            <person name="Bauser C.A."/>
            <person name="Becker C."/>
            <person name="Birren B.W."/>
            <person name="Chen Z."/>
            <person name="Choi J."/>
            <person name="Crouch J.A."/>
            <person name="Duvick J.P."/>
            <person name="Farman M.A."/>
            <person name="Gan P."/>
            <person name="Heiman D."/>
            <person name="Henrissat B."/>
            <person name="Howard R.J."/>
            <person name="Kabbage M."/>
            <person name="Koch C."/>
            <person name="Kracher B."/>
            <person name="Kubo Y."/>
            <person name="Law A.D."/>
            <person name="Lebrun M.-H."/>
            <person name="Lee Y.-H."/>
            <person name="Miyara I."/>
            <person name="Moore N."/>
            <person name="Neumann U."/>
            <person name="Nordstroem K."/>
            <person name="Panaccione D.G."/>
            <person name="Panstruga R."/>
            <person name="Place M."/>
            <person name="Proctor R.H."/>
            <person name="Prusky D."/>
            <person name="Rech G."/>
            <person name="Reinhardt R."/>
            <person name="Rollins J.A."/>
            <person name="Rounsley S."/>
            <person name="Schardl C.L."/>
            <person name="Schwartz D.C."/>
            <person name="Shenoy N."/>
            <person name="Shirasu K."/>
            <person name="Sikhakolli U.R."/>
            <person name="Stueber K."/>
            <person name="Sukno S.A."/>
            <person name="Sweigard J.A."/>
            <person name="Takano Y."/>
            <person name="Takahara H."/>
            <person name="Trail F."/>
            <person name="van der Does H.C."/>
            <person name="Voll L.M."/>
            <person name="Will I."/>
            <person name="Young S."/>
            <person name="Zeng Q."/>
            <person name="Zhang J."/>
            <person name="Zhou S."/>
            <person name="Dickman M.B."/>
            <person name="Schulze-Lefert P."/>
            <person name="Ver Loren van Themaat E."/>
            <person name="Ma L.-J."/>
            <person name="Vaillancourt L.J."/>
        </authorList>
    </citation>
    <scope>NUCLEOTIDE SEQUENCE [LARGE SCALE GENOMIC DNA]</scope>
    <source>
        <strain evidence="2">IMI 349063</strain>
    </source>
</reference>
<dbReference type="HOGENOM" id="CLU_2139347_0_0_1"/>
<evidence type="ECO:0000313" key="1">
    <source>
        <dbReference type="EMBL" id="CCF47192.1"/>
    </source>
</evidence>
<proteinExistence type="predicted"/>
<name>H1W3X9_COLHI</name>
<gene>
    <name evidence="1" type="ORF">CH063_00662</name>
</gene>